<keyword evidence="1" id="KW-0808">Transferase</keyword>
<dbReference type="AlphaFoldDB" id="A0A562NQW6"/>
<proteinExistence type="predicted"/>
<dbReference type="InterPro" id="IPR011009">
    <property type="entry name" value="Kinase-like_dom_sf"/>
</dbReference>
<name>A0A562NQW6_9HYPH</name>
<dbReference type="GO" id="GO:0016740">
    <property type="term" value="F:transferase activity"/>
    <property type="evidence" value="ECO:0007669"/>
    <property type="project" value="UniProtKB-KW"/>
</dbReference>
<dbReference type="SUPFAM" id="SSF56112">
    <property type="entry name" value="Protein kinase-like (PK-like)"/>
    <property type="match status" value="1"/>
</dbReference>
<evidence type="ECO:0000313" key="1">
    <source>
        <dbReference type="EMBL" id="TWI34086.1"/>
    </source>
</evidence>
<organism evidence="1 2">
    <name type="scientific">Mesorhizobium tianshanense</name>
    <dbReference type="NCBI Taxonomy" id="39844"/>
    <lineage>
        <taxon>Bacteria</taxon>
        <taxon>Pseudomonadati</taxon>
        <taxon>Pseudomonadota</taxon>
        <taxon>Alphaproteobacteria</taxon>
        <taxon>Hyphomicrobiales</taxon>
        <taxon>Phyllobacteriaceae</taxon>
        <taxon>Mesorhizobium</taxon>
    </lineage>
</organism>
<keyword evidence="2" id="KW-1185">Reference proteome</keyword>
<accession>A0A562NQW6</accession>
<dbReference type="OrthoDB" id="9810277at2"/>
<protein>
    <submittedName>
        <fullName evidence="1">Aminoglycoside phosphotransferase family enzyme</fullName>
    </submittedName>
</protein>
<evidence type="ECO:0000313" key="2">
    <source>
        <dbReference type="Proteomes" id="UP000317122"/>
    </source>
</evidence>
<gene>
    <name evidence="1" type="ORF">IQ26_03844</name>
</gene>
<sequence>MSWVFLTDELVYKLKKPVRHAFLDFSTIRKRHLYCNEELRLNARLAAETYRRVVALCRDASGHFGLGGSGRVVDWLVEMKRLPQSDMLDQRIRGGRAAAAEINEVAKRLVDFYAERRAEIAGGGAYLRHLIGEQRINRAILLRPEFALSHTAFGPLDMVDGLLQRLRPQIEARILRGAIVEGHGDLRPEHVCLCQPPQIIDCLEFNRSMRIIDPYDEINYLGLECEMLGAPWVRPLLGQALESRLPDRPDANLLALYGTFRALLRARLCVAHLLEKPVRHPEKWRPLAIRYIRQAERELLSLQSPPARKSTPVCGEA</sequence>
<comment type="caution">
    <text evidence="1">The sequence shown here is derived from an EMBL/GenBank/DDBJ whole genome shotgun (WGS) entry which is preliminary data.</text>
</comment>
<reference evidence="1 2" key="1">
    <citation type="journal article" date="2015" name="Stand. Genomic Sci.">
        <title>Genomic Encyclopedia of Bacterial and Archaeal Type Strains, Phase III: the genomes of soil and plant-associated and newly described type strains.</title>
        <authorList>
            <person name="Whitman W.B."/>
            <person name="Woyke T."/>
            <person name="Klenk H.P."/>
            <person name="Zhou Y."/>
            <person name="Lilburn T.G."/>
            <person name="Beck B.J."/>
            <person name="De Vos P."/>
            <person name="Vandamme P."/>
            <person name="Eisen J.A."/>
            <person name="Garrity G."/>
            <person name="Hugenholtz P."/>
            <person name="Kyrpides N.C."/>
        </authorList>
    </citation>
    <scope>NUCLEOTIDE SEQUENCE [LARGE SCALE GENOMIC DNA]</scope>
    <source>
        <strain evidence="1 2">CGMCC 1.2546</strain>
    </source>
</reference>
<dbReference type="Proteomes" id="UP000317122">
    <property type="component" value="Unassembled WGS sequence"/>
</dbReference>
<dbReference type="EMBL" id="VLKT01000023">
    <property type="protein sequence ID" value="TWI34086.1"/>
    <property type="molecule type" value="Genomic_DNA"/>
</dbReference>